<feature type="region of interest" description="Disordered" evidence="1">
    <location>
        <begin position="291"/>
        <end position="311"/>
    </location>
</feature>
<keyword evidence="3" id="KW-1185">Reference proteome</keyword>
<protein>
    <submittedName>
        <fullName evidence="2">MBL fold metallo-hydrolase</fullName>
    </submittedName>
</protein>
<organism evidence="2 3">
    <name type="scientific">Gordonia prachuapensis</name>
    <dbReference type="NCBI Taxonomy" id="3115651"/>
    <lineage>
        <taxon>Bacteria</taxon>
        <taxon>Bacillati</taxon>
        <taxon>Actinomycetota</taxon>
        <taxon>Actinomycetes</taxon>
        <taxon>Mycobacteriales</taxon>
        <taxon>Gordoniaceae</taxon>
        <taxon>Gordonia</taxon>
    </lineage>
</organism>
<dbReference type="RefSeq" id="WP_330507472.1">
    <property type="nucleotide sequence ID" value="NZ_JAZDUE010000035.1"/>
</dbReference>
<name>A0ABU7N0K3_9ACTN</name>
<evidence type="ECO:0000313" key="3">
    <source>
        <dbReference type="Proteomes" id="UP001335729"/>
    </source>
</evidence>
<reference evidence="2 3" key="1">
    <citation type="submission" date="2024-01" db="EMBL/GenBank/DDBJ databases">
        <title>Draft genome sequence of Gordonia sp. PKS22-38.</title>
        <authorList>
            <person name="Suphannarot A."/>
            <person name="Mingma R."/>
        </authorList>
    </citation>
    <scope>NUCLEOTIDE SEQUENCE [LARGE SCALE GENOMIC DNA]</scope>
    <source>
        <strain evidence="2 3">PKS22-38</strain>
    </source>
</reference>
<sequence length="469" mass="50563">MSTLECTYIGHQSWTISTACTTILVDPVLTDSFGFRDDLRFTIYPPRTVAHAAMPKSDAVVITNEHLDHFHPPSLQLLDTNTPVIVPLICPAVVTDWLATHGFPVVALPQGAIHHIGDIQIALFGVADRSPLWEHRVHSAMFTTVEDPGVLIQSDGEIDYSAIASAGMTPRVLIATNNAQIPVQPGNGAFANIIENSLQTSTEGLRIVRAVVDVPASELGSVRQILLSGAGYTYDDPDAPPLFRLSDSNELADIVSCLSLGVELIGLAPGEQAGADGAVGTADWIIAGQPNHGHGGEGHEEPWSRSPRPRHINGGTASLERIGELILDELRCLEPILINSKLGQTMVSANTYLGNDVDSTRLYLHLRGGDDDFIGVGFDLAAGRFESSAATLRDAIMTIPFGLDVYADDFLDVLHGRRQIWEVCTASAAQWFDGPRDTSPVAFLYEALSEQVRPDLARELIRQFDGPAS</sequence>
<dbReference type="Proteomes" id="UP001335729">
    <property type="component" value="Unassembled WGS sequence"/>
</dbReference>
<dbReference type="InterPro" id="IPR036866">
    <property type="entry name" value="RibonucZ/Hydroxyglut_hydro"/>
</dbReference>
<comment type="caution">
    <text evidence="2">The sequence shown here is derived from an EMBL/GenBank/DDBJ whole genome shotgun (WGS) entry which is preliminary data.</text>
</comment>
<dbReference type="PANTHER" id="PTHR43546">
    <property type="entry name" value="UPF0173 METAL-DEPENDENT HYDROLASE MJ1163-RELATED"/>
    <property type="match status" value="1"/>
</dbReference>
<evidence type="ECO:0000313" key="2">
    <source>
        <dbReference type="EMBL" id="MEE4026080.1"/>
    </source>
</evidence>
<dbReference type="EMBL" id="JAZDUE010000035">
    <property type="protein sequence ID" value="MEE4026080.1"/>
    <property type="molecule type" value="Genomic_DNA"/>
</dbReference>
<proteinExistence type="predicted"/>
<gene>
    <name evidence="2" type="ORF">V1Y59_23570</name>
</gene>
<dbReference type="Gene3D" id="3.60.15.10">
    <property type="entry name" value="Ribonuclease Z/Hydroxyacylglutathione hydrolase-like"/>
    <property type="match status" value="1"/>
</dbReference>
<dbReference type="SUPFAM" id="SSF56281">
    <property type="entry name" value="Metallo-hydrolase/oxidoreductase"/>
    <property type="match status" value="1"/>
</dbReference>
<accession>A0ABU7N0K3</accession>
<dbReference type="InterPro" id="IPR050114">
    <property type="entry name" value="UPF0173_UPF0282_UlaG_hydrolase"/>
</dbReference>
<evidence type="ECO:0000256" key="1">
    <source>
        <dbReference type="SAM" id="MobiDB-lite"/>
    </source>
</evidence>
<dbReference type="Pfam" id="PF13483">
    <property type="entry name" value="Lactamase_B_3"/>
    <property type="match status" value="1"/>
</dbReference>
<feature type="compositionally biased region" description="Basic and acidic residues" evidence="1">
    <location>
        <begin position="294"/>
        <end position="303"/>
    </location>
</feature>